<comment type="pathway">
    <text evidence="3 16">Protein modification; protein ubiquitination.</text>
</comment>
<keyword evidence="13 16" id="KW-0862">Zinc</keyword>
<dbReference type="GO" id="GO:0072344">
    <property type="term" value="P:rescue of stalled ribosome"/>
    <property type="evidence" value="ECO:0007669"/>
    <property type="project" value="UniProtKB-UniRule"/>
</dbReference>
<accession>A0A8K1E0G8</accession>
<evidence type="ECO:0000256" key="1">
    <source>
        <dbReference type="ARBA" id="ARBA00000900"/>
    </source>
</evidence>
<dbReference type="InterPro" id="IPR039795">
    <property type="entry name" value="LTN1/Rkr1"/>
</dbReference>
<keyword evidence="7" id="KW-0963">Cytoplasm</keyword>
<dbReference type="GO" id="GO:0016567">
    <property type="term" value="P:protein ubiquitination"/>
    <property type="evidence" value="ECO:0007669"/>
    <property type="project" value="UniProtKB-UniPathway"/>
</dbReference>
<comment type="catalytic activity">
    <reaction evidence="1 16">
        <text>S-ubiquitinyl-[E2 ubiquitin-conjugating enzyme]-L-cysteine + [acceptor protein]-L-lysine = [E2 ubiquitin-conjugating enzyme]-L-cysteine + N(6)-ubiquitinyl-[acceptor protein]-L-lysine.</text>
        <dbReference type="EC" id="2.3.2.27"/>
    </reaction>
</comment>
<evidence type="ECO:0000256" key="10">
    <source>
        <dbReference type="ARBA" id="ARBA00022737"/>
    </source>
</evidence>
<proteinExistence type="inferred from homology"/>
<evidence type="ECO:0000256" key="16">
    <source>
        <dbReference type="RuleBase" id="RU367090"/>
    </source>
</evidence>
<protein>
    <recommendedName>
        <fullName evidence="6 16">E3 ubiquitin-protein ligase listerin</fullName>
        <ecNumber evidence="5 16">2.3.2.27</ecNumber>
    </recommendedName>
    <alternativeName>
        <fullName evidence="16">RING-type E3 ubiquitin transferase listerin</fullName>
    </alternativeName>
</protein>
<dbReference type="InterPro" id="IPR054477">
    <property type="entry name" value="LTN1_E3_ligase_6th"/>
</dbReference>
<evidence type="ECO:0000256" key="2">
    <source>
        <dbReference type="ARBA" id="ARBA00004514"/>
    </source>
</evidence>
<dbReference type="GO" id="GO:1990112">
    <property type="term" value="C:RQC complex"/>
    <property type="evidence" value="ECO:0007669"/>
    <property type="project" value="UniProtKB-UniRule"/>
</dbReference>
<dbReference type="EC" id="2.3.2.27" evidence="5 16"/>
<dbReference type="Gene3D" id="3.30.40.10">
    <property type="entry name" value="Zinc/RING finger domain, C3HC4 (zinc finger)"/>
    <property type="match status" value="1"/>
</dbReference>
<dbReference type="SMART" id="SM00744">
    <property type="entry name" value="RINGv"/>
    <property type="match status" value="1"/>
</dbReference>
<comment type="function">
    <text evidence="16">E3 ubiquitin-protein ligase. Component of the ribosome quality control complex (RQC), a ribosome-associated complex that mediates ubiquitination and extraction of incompletely synthesized nascent chains for proteasomal degradation.</text>
</comment>
<feature type="domain" description="RING-type" evidence="17">
    <location>
        <begin position="1270"/>
        <end position="1316"/>
    </location>
</feature>
<dbReference type="InterPro" id="IPR039804">
    <property type="entry name" value="RING-CH-C4HC3_LTN1"/>
</dbReference>
<dbReference type="CDD" id="cd16491">
    <property type="entry name" value="RING-CH-C4HC3_LTN1"/>
    <property type="match status" value="1"/>
</dbReference>
<keyword evidence="8 16" id="KW-0808">Transferase</keyword>
<dbReference type="GO" id="GO:0043023">
    <property type="term" value="F:ribosomal large subunit binding"/>
    <property type="evidence" value="ECO:0007669"/>
    <property type="project" value="TreeGrafter"/>
</dbReference>
<dbReference type="GO" id="GO:1990116">
    <property type="term" value="P:ribosome-associated ubiquitin-dependent protein catabolic process"/>
    <property type="evidence" value="ECO:0007669"/>
    <property type="project" value="UniProtKB-UniRule"/>
</dbReference>
<evidence type="ECO:0000256" key="7">
    <source>
        <dbReference type="ARBA" id="ARBA00022490"/>
    </source>
</evidence>
<evidence type="ECO:0000313" key="18">
    <source>
        <dbReference type="EMBL" id="QPI71211.1"/>
    </source>
</evidence>
<dbReference type="SMART" id="SM01197">
    <property type="entry name" value="FANCL_C"/>
    <property type="match status" value="1"/>
</dbReference>
<dbReference type="InterPro" id="IPR054478">
    <property type="entry name" value="LTN1_UBC"/>
</dbReference>
<dbReference type="InterPro" id="IPR057030">
    <property type="entry name" value="TPR_Rkr-1"/>
</dbReference>
<keyword evidence="10" id="KW-0677">Repeat</keyword>
<reference evidence="18" key="1">
    <citation type="submission" date="2020-08" db="EMBL/GenBank/DDBJ databases">
        <authorList>
            <person name="Zhao P."/>
            <person name="Xia X."/>
        </authorList>
    </citation>
    <scope>NUCLEOTIDE SEQUENCE</scope>
    <source>
        <strain evidence="18">SD-596</strain>
    </source>
</reference>
<evidence type="ECO:0000256" key="14">
    <source>
        <dbReference type="ARBA" id="ARBA00055150"/>
    </source>
</evidence>
<dbReference type="Pfam" id="PF23280">
    <property type="entry name" value="TPR_26"/>
    <property type="match status" value="1"/>
</dbReference>
<dbReference type="InterPro" id="IPR016024">
    <property type="entry name" value="ARM-type_fold"/>
</dbReference>
<evidence type="ECO:0000256" key="15">
    <source>
        <dbReference type="PROSITE-ProRule" id="PRU00175"/>
    </source>
</evidence>
<name>A0A8K1E0G8_9PEZI</name>
<dbReference type="Pfam" id="PF22999">
    <property type="entry name" value="LTN1_E3_ligase_6th"/>
    <property type="match status" value="1"/>
</dbReference>
<dbReference type="GO" id="GO:0061630">
    <property type="term" value="F:ubiquitin protein ligase activity"/>
    <property type="evidence" value="ECO:0007669"/>
    <property type="project" value="UniProtKB-UniRule"/>
</dbReference>
<dbReference type="PROSITE" id="PS50089">
    <property type="entry name" value="ZF_RING_2"/>
    <property type="match status" value="1"/>
</dbReference>
<dbReference type="PANTHER" id="PTHR12389:SF0">
    <property type="entry name" value="E3 UBIQUITIN-PROTEIN LIGASE LISTERIN"/>
    <property type="match status" value="1"/>
</dbReference>
<evidence type="ECO:0000256" key="12">
    <source>
        <dbReference type="ARBA" id="ARBA00022786"/>
    </source>
</evidence>
<evidence type="ECO:0000256" key="11">
    <source>
        <dbReference type="ARBA" id="ARBA00022771"/>
    </source>
</evidence>
<dbReference type="InterPro" id="IPR054476">
    <property type="entry name" value="Ltn1_N"/>
</dbReference>
<organism evidence="18">
    <name type="scientific">Ovatospora brasiliensis</name>
    <dbReference type="NCBI Taxonomy" id="1934393"/>
    <lineage>
        <taxon>Eukaryota</taxon>
        <taxon>Fungi</taxon>
        <taxon>Dikarya</taxon>
        <taxon>Ascomycota</taxon>
        <taxon>Pezizomycotina</taxon>
        <taxon>Sordariomycetes</taxon>
        <taxon>Sordariomycetidae</taxon>
        <taxon>Sordariales</taxon>
        <taxon>Chaetomiaceae</taxon>
        <taxon>Ovatospora</taxon>
    </lineage>
</organism>
<comment type="similarity">
    <text evidence="4 16">Belongs to the LTN1 family.</text>
</comment>
<evidence type="ECO:0000259" key="17">
    <source>
        <dbReference type="PROSITE" id="PS50089"/>
    </source>
</evidence>
<evidence type="ECO:0000256" key="13">
    <source>
        <dbReference type="ARBA" id="ARBA00022833"/>
    </source>
</evidence>
<evidence type="ECO:0000256" key="3">
    <source>
        <dbReference type="ARBA" id="ARBA00004906"/>
    </source>
</evidence>
<sequence>MQQIGKALIADGLRTSQAGSASDLLKALTALTRHFPEVWGTQKHPLQRLHQYVAQGSQGGSEAFWRALDQLLSVLPDKTPSTEVVATFLVSMRKGISSRLETRTGRNEAIQPYARVWELFLPQQLLTTGYLEEHLSSLTQQYLHPNPESGIPALPRPDSLVHAWITVTAHSVAETRQAATEEWQKLAGRLQSRMANSLPEVSEGYRASQNAVASEGERWFAMAHLVLSSENDNSAQLRTLVTQTSVDVMDGALDLLSRRNFKPFGAASVLQSAFRQTPRLCADNDLLGKLFPTDQTERYRIIVGSPSLPYLVSDLDATSLGQRSRFEQIWTTIVQEAIKIKDHAAAISAVRVLIGIPSVAEFAQQSTSLQSFLVSVWKEFASTGEPSAVKDLCEGSLSFDSMTKESMNAVATQLISALNVPETAQSALAGLELVLHKRPELMPSGHELHIPLITNLLALTQLEEPGLSDKAKALRSLLDRQPTAQSSVTRILEKHLNEAGPASLEIDTLVQQGLDSLKSGAVPAEEVLPSSTVWMEELSRFLTRAPTPSLSLTSSMGGVYFLVRDSPDTQGPSSGRDSRGRSVPARMALFTAKLLSSGVELSSLPPEFQLELVYLLCVTLALAGDQIPAAQTDGLWSEGPEMEADFQQFSDLSTAAINAVIEGASNWSDSDMTGDSLVERLINFTLQEACGSTPSAFYAAKALSSLFQALVKVHGPAAKLEEWLTRLGVMRMSPDTTFATAAFLAGFGDTLATSRAVTMLCMRLMSEIPGYSSKSPRALPSLVLLNLCMAVYEDTQVPVETRKQVLALQQLTHWTETPEEMDYRVAAETCKAITRIVPGAKDTYGPYWEQAVEYCIWLWNNAGKDTINQRLPYVHASLKLMQALHAVEDANDDLVDALKSSAEVESTALLALLGIRRDSAATLSSELVDALLARMVRKIPQAHLLANMQDVYESVASGSREIQKAAFGVLHRTLPAIQDEINVSVITDKKAANLPDELLSLLLNAPNPEDYTDEDLSQFPVAIRSYLLAWHLVFDAYSRASLRVRNDYTDNLRSGNHLEPLLRFLVDVLGHALAQALDLDKEGFTADHIRSYQIDIADSEAAERDMNWLLIHLFYLILKYIPGLFKLWYLDCRSKQTTNTIQSWMQKFFSPLIISDALDEVVAWSLMQEEAADADQQEVIVKVSKTMKEVSAGYPVDDDAATISLRVPTSYPLDPVDVVSVKRVAVKEDKWQSWLKGTKAVMMFGNCSLVDGLVAFRRSISLALKGQEECAICYSIIAQDKTLPDKKCGTCNHFFHRVCLYKWFQNSGRNTCPLCRNPIDYLGADTKRRRPEHE</sequence>
<evidence type="ECO:0000256" key="5">
    <source>
        <dbReference type="ARBA" id="ARBA00012483"/>
    </source>
</evidence>
<keyword evidence="12 16" id="KW-0833">Ubl conjugation pathway</keyword>
<dbReference type="InterPro" id="IPR011016">
    <property type="entry name" value="Znf_RING-CH"/>
</dbReference>
<comment type="function">
    <text evidence="14">E3 ubiquitin-protein ligase component of the ribosome quality control complex (RQC), a ribosome-associated complex that mediates ubiquitination and extraction of incompletely synthesized nascent chains for proteasomal degradation. Mediates ubiquitination of proteins derived from mRNAs lacking stop codons (non-stop proteins) and other translation arrest products induced by poly-lysine sequences and tandem rare codons. Ubiquitination leads to CDC48 recruitment for extraction and degradation of the incomplete translation product. May indirectly play a role in chromatin function and transcription.</text>
</comment>
<dbReference type="SMART" id="SM00184">
    <property type="entry name" value="RING"/>
    <property type="match status" value="1"/>
</dbReference>
<dbReference type="SUPFAM" id="SSF57850">
    <property type="entry name" value="RING/U-box"/>
    <property type="match status" value="1"/>
</dbReference>
<dbReference type="GO" id="GO:0005829">
    <property type="term" value="C:cytosol"/>
    <property type="evidence" value="ECO:0007669"/>
    <property type="project" value="UniProtKB-SubCell"/>
</dbReference>
<evidence type="ECO:0000256" key="6">
    <source>
        <dbReference type="ARBA" id="ARBA00017157"/>
    </source>
</evidence>
<keyword evidence="11 15" id="KW-0863">Zinc-finger</keyword>
<dbReference type="SUPFAM" id="SSF48371">
    <property type="entry name" value="ARM repeat"/>
    <property type="match status" value="1"/>
</dbReference>
<evidence type="ECO:0000256" key="9">
    <source>
        <dbReference type="ARBA" id="ARBA00022723"/>
    </source>
</evidence>
<evidence type="ECO:0000256" key="8">
    <source>
        <dbReference type="ARBA" id="ARBA00022679"/>
    </source>
</evidence>
<evidence type="ECO:0000256" key="4">
    <source>
        <dbReference type="ARBA" id="ARBA00007997"/>
    </source>
</evidence>
<keyword evidence="9 16" id="KW-0479">Metal-binding</keyword>
<dbReference type="GO" id="GO:0008270">
    <property type="term" value="F:zinc ion binding"/>
    <property type="evidence" value="ECO:0007669"/>
    <property type="project" value="UniProtKB-KW"/>
</dbReference>
<dbReference type="Pfam" id="PF23009">
    <property type="entry name" value="UBC_like"/>
    <property type="match status" value="1"/>
</dbReference>
<dbReference type="Pfam" id="PF13639">
    <property type="entry name" value="zf-RING_2"/>
    <property type="match status" value="1"/>
</dbReference>
<dbReference type="InterPro" id="IPR013083">
    <property type="entry name" value="Znf_RING/FYVE/PHD"/>
</dbReference>
<dbReference type="InterPro" id="IPR001841">
    <property type="entry name" value="Znf_RING"/>
</dbReference>
<dbReference type="UniPathway" id="UPA00143"/>
<comment type="subunit">
    <text evidence="16">Component of the ribosome quality control complex (RQC).</text>
</comment>
<dbReference type="EMBL" id="MT901686">
    <property type="protein sequence ID" value="QPI71211.1"/>
    <property type="molecule type" value="Genomic_DNA"/>
</dbReference>
<dbReference type="Pfam" id="PF22958">
    <property type="entry name" value="Ltn1_1st"/>
    <property type="match status" value="1"/>
</dbReference>
<comment type="subcellular location">
    <subcellularLocation>
        <location evidence="2">Cytoplasm</location>
        <location evidence="2">Cytosol</location>
    </subcellularLocation>
</comment>
<dbReference type="FunFam" id="3.30.40.10:FF:000038">
    <property type="entry name" value="E3 ubiquitin-protein ligase listerin"/>
    <property type="match status" value="1"/>
</dbReference>
<dbReference type="PANTHER" id="PTHR12389">
    <property type="entry name" value="ZINC FINGER PROTEIN 294"/>
    <property type="match status" value="1"/>
</dbReference>